<protein>
    <submittedName>
        <fullName evidence="2">Uncharacterized protein</fullName>
    </submittedName>
</protein>
<dbReference type="GeneID" id="66074111"/>
<evidence type="ECO:0000256" key="1">
    <source>
        <dbReference type="SAM" id="MobiDB-lite"/>
    </source>
</evidence>
<evidence type="ECO:0000313" key="3">
    <source>
        <dbReference type="Proteomes" id="UP001049176"/>
    </source>
</evidence>
<feature type="compositionally biased region" description="Polar residues" evidence="1">
    <location>
        <begin position="156"/>
        <end position="177"/>
    </location>
</feature>
<feature type="compositionally biased region" description="Low complexity" evidence="1">
    <location>
        <begin position="129"/>
        <end position="155"/>
    </location>
</feature>
<proteinExistence type="predicted"/>
<reference evidence="2" key="1">
    <citation type="journal article" date="2021" name="Genome Biol. Evol.">
        <title>The assembled and annotated genome of the fairy-ring fungus Marasmius oreades.</title>
        <authorList>
            <person name="Hiltunen M."/>
            <person name="Ament-Velasquez S.L."/>
            <person name="Johannesson H."/>
        </authorList>
    </citation>
    <scope>NUCLEOTIDE SEQUENCE</scope>
    <source>
        <strain evidence="2">03SP1</strain>
    </source>
</reference>
<gene>
    <name evidence="2" type="ORF">E1B28_005035</name>
</gene>
<sequence>MFSFAKKVPANWPSPLHHKCDNSKCTYPNSPKPAAGTYPCRGCTKGTYKVSRSTASAVDASSRQAFPLYARPTGHINAYAEQAAPRTLRDDIIQNVPLRTVGEIRTMKALESWGEPLSRAKAVRKRTGSGDSRTTTASSASGSGYSGRYGTASRSPPTTHQYTPTSSQDYYSSNLTPSRVAVPERPSGRPMRQYRIRNQ</sequence>
<name>A0A9P7UZY1_9AGAR</name>
<organism evidence="2 3">
    <name type="scientific">Marasmius oreades</name>
    <name type="common">fairy-ring Marasmius</name>
    <dbReference type="NCBI Taxonomy" id="181124"/>
    <lineage>
        <taxon>Eukaryota</taxon>
        <taxon>Fungi</taxon>
        <taxon>Dikarya</taxon>
        <taxon>Basidiomycota</taxon>
        <taxon>Agaricomycotina</taxon>
        <taxon>Agaricomycetes</taxon>
        <taxon>Agaricomycetidae</taxon>
        <taxon>Agaricales</taxon>
        <taxon>Marasmiineae</taxon>
        <taxon>Marasmiaceae</taxon>
        <taxon>Marasmius</taxon>
    </lineage>
</organism>
<evidence type="ECO:0000313" key="2">
    <source>
        <dbReference type="EMBL" id="KAG7097711.1"/>
    </source>
</evidence>
<keyword evidence="3" id="KW-1185">Reference proteome</keyword>
<dbReference type="EMBL" id="CM032182">
    <property type="protein sequence ID" value="KAG7097711.1"/>
    <property type="molecule type" value="Genomic_DNA"/>
</dbReference>
<accession>A0A9P7UZY1</accession>
<dbReference type="Proteomes" id="UP001049176">
    <property type="component" value="Chromosome 2"/>
</dbReference>
<dbReference type="RefSeq" id="XP_043014181.1">
    <property type="nucleotide sequence ID" value="XM_043149575.1"/>
</dbReference>
<dbReference type="AlphaFoldDB" id="A0A9P7UZY1"/>
<feature type="region of interest" description="Disordered" evidence="1">
    <location>
        <begin position="119"/>
        <end position="199"/>
    </location>
</feature>
<dbReference type="KEGG" id="more:E1B28_005035"/>
<dbReference type="OrthoDB" id="2621733at2759"/>
<comment type="caution">
    <text evidence="2">The sequence shown here is derived from an EMBL/GenBank/DDBJ whole genome shotgun (WGS) entry which is preliminary data.</text>
</comment>